<protein>
    <recommendedName>
        <fullName evidence="4">DUF456 domain-containing protein</fullName>
    </recommendedName>
</protein>
<keyword evidence="1" id="KW-0812">Transmembrane</keyword>
<dbReference type="Pfam" id="PF04306">
    <property type="entry name" value="DUF456"/>
    <property type="match status" value="1"/>
</dbReference>
<gene>
    <name evidence="2" type="ORF">SSPH_02251</name>
</gene>
<reference evidence="2 3" key="1">
    <citation type="submission" date="2016-01" db="EMBL/GenBank/DDBJ databases">
        <authorList>
            <person name="Brown R."/>
        </authorList>
    </citation>
    <scope>NUCLEOTIDE SEQUENCE [LARGE SCALE GENOMIC DNA]</scope>
    <source>
        <strain evidence="2">Sporomusa sphaeroides DSM 2875</strain>
    </source>
</reference>
<name>A0ABM9W3P7_9FIRM</name>
<feature type="transmembrane region" description="Helical" evidence="1">
    <location>
        <begin position="12"/>
        <end position="39"/>
    </location>
</feature>
<comment type="caution">
    <text evidence="2">The sequence shown here is derived from an EMBL/GenBank/DDBJ whole genome shotgun (WGS) entry which is preliminary data.</text>
</comment>
<dbReference type="EMBL" id="FCOW01000011">
    <property type="protein sequence ID" value="CVK19596.1"/>
    <property type="molecule type" value="Genomic_DNA"/>
</dbReference>
<keyword evidence="3" id="KW-1185">Reference proteome</keyword>
<evidence type="ECO:0000256" key="1">
    <source>
        <dbReference type="SAM" id="Phobius"/>
    </source>
</evidence>
<accession>A0ABM9W3P7</accession>
<sequence length="156" mass="16595">MVVKFFVTFIMVTGLFCTVTLKLPGTLLILLGAAFYGAVTGYVSAAPWLVALLVLISITAEVGGRVLRLYLTRSYSVSPVFSANCTATHLAGMLATNALLGPLLGLAVWELVAGKTLLPRGDTVTSVLLRLAGVACFRFACGLIMIVLIHMYLFLP</sequence>
<evidence type="ECO:0000313" key="3">
    <source>
        <dbReference type="Proteomes" id="UP000245702"/>
    </source>
</evidence>
<organism evidence="2 3">
    <name type="scientific">Sporomusa sphaeroides DSM 2875</name>
    <dbReference type="NCBI Taxonomy" id="1337886"/>
    <lineage>
        <taxon>Bacteria</taxon>
        <taxon>Bacillati</taxon>
        <taxon>Bacillota</taxon>
        <taxon>Negativicutes</taxon>
        <taxon>Selenomonadales</taxon>
        <taxon>Sporomusaceae</taxon>
        <taxon>Sporomusa</taxon>
    </lineage>
</organism>
<feature type="transmembrane region" description="Helical" evidence="1">
    <location>
        <begin position="45"/>
        <end position="67"/>
    </location>
</feature>
<evidence type="ECO:0000313" key="2">
    <source>
        <dbReference type="EMBL" id="CVK19596.1"/>
    </source>
</evidence>
<evidence type="ECO:0008006" key="4">
    <source>
        <dbReference type="Google" id="ProtNLM"/>
    </source>
</evidence>
<keyword evidence="1" id="KW-1133">Transmembrane helix</keyword>
<feature type="transmembrane region" description="Helical" evidence="1">
    <location>
        <begin position="129"/>
        <end position="155"/>
    </location>
</feature>
<dbReference type="Proteomes" id="UP000245702">
    <property type="component" value="Unassembled WGS sequence"/>
</dbReference>
<proteinExistence type="predicted"/>
<keyword evidence="1" id="KW-0472">Membrane</keyword>
<dbReference type="InterPro" id="IPR007403">
    <property type="entry name" value="DUF456"/>
</dbReference>
<feature type="transmembrane region" description="Helical" evidence="1">
    <location>
        <begin position="88"/>
        <end position="109"/>
    </location>
</feature>